<dbReference type="InterPro" id="IPR016155">
    <property type="entry name" value="Mopterin_synth/thiamin_S_b"/>
</dbReference>
<accession>A0A2U2AGG7</accession>
<dbReference type="RefSeq" id="WP_109188348.1">
    <property type="nucleotide sequence ID" value="NZ_BMYA01000001.1"/>
</dbReference>
<reference evidence="4" key="1">
    <citation type="submission" date="2018-05" db="EMBL/GenBank/DDBJ databases">
        <title>Ignatzschineria dubaiensis sp. nov., isolated from necrotic foot tissues of dromedaries (Camelus dromedarius) and associated maggots in Dubai, United Arab Emirates.</title>
        <authorList>
            <person name="Tsang C.C."/>
            <person name="Tang J.Y.M."/>
            <person name="Fong J.Y.H."/>
            <person name="Kinne J."/>
            <person name="Lee H.H."/>
            <person name="Joseph M."/>
            <person name="Jose S."/>
            <person name="Schuster R.K."/>
            <person name="Tang Y."/>
            <person name="Sivakumar S."/>
            <person name="Chen J.H.K."/>
            <person name="Teng J.L.L."/>
            <person name="Lau S.K.P."/>
            <person name="Wernery U."/>
            <person name="Woo P.C.Y."/>
        </authorList>
    </citation>
    <scope>NUCLEOTIDE SEQUENCE [LARGE SCALE GENOMIC DNA]</scope>
    <source>
        <strain evidence="4">KCTC 22644</strain>
    </source>
</reference>
<comment type="caution">
    <text evidence="3">The sequence shown here is derived from an EMBL/GenBank/DDBJ whole genome shotgun (WGS) entry which is preliminary data.</text>
</comment>
<keyword evidence="4" id="KW-1185">Reference proteome</keyword>
<dbReference type="OrthoDB" id="9796575at2"/>
<proteinExistence type="inferred from homology"/>
<evidence type="ECO:0000313" key="3">
    <source>
        <dbReference type="EMBL" id="PWD81717.1"/>
    </source>
</evidence>
<dbReference type="Pfam" id="PF03658">
    <property type="entry name" value="Ub-RnfH"/>
    <property type="match status" value="1"/>
</dbReference>
<evidence type="ECO:0000256" key="1">
    <source>
        <dbReference type="ARBA" id="ARBA00010645"/>
    </source>
</evidence>
<sequence>MAENSPNSLFITIEFVLALPNAQPREQQKFQQGITLKEALPFFSLYHRALKEIENPQWGIFNLKVEDDYLLKDGDRIEVYRPLIIDPKQARQIRASRDARFQRKGTRPKAEP</sequence>
<dbReference type="HAMAP" id="MF_00460">
    <property type="entry name" value="UPF0125_RnfH"/>
    <property type="match status" value="1"/>
</dbReference>
<name>A0A2U2AGG7_9GAMM</name>
<dbReference type="AlphaFoldDB" id="A0A2U2AGG7"/>
<dbReference type="SUPFAM" id="SSF54285">
    <property type="entry name" value="MoaD/ThiS"/>
    <property type="match status" value="1"/>
</dbReference>
<gene>
    <name evidence="3" type="ORF">DC083_00525</name>
</gene>
<organism evidence="3 4">
    <name type="scientific">Ignatzschineria ureiclastica</name>
    <dbReference type="NCBI Taxonomy" id="472582"/>
    <lineage>
        <taxon>Bacteria</taxon>
        <taxon>Pseudomonadati</taxon>
        <taxon>Pseudomonadota</taxon>
        <taxon>Gammaproteobacteria</taxon>
        <taxon>Cardiobacteriales</taxon>
        <taxon>Ignatzschineriaceae</taxon>
        <taxon>Ignatzschineria</taxon>
    </lineage>
</organism>
<dbReference type="InterPro" id="IPR037021">
    <property type="entry name" value="RnfH_sf"/>
</dbReference>
<dbReference type="Gene3D" id="3.10.20.280">
    <property type="entry name" value="RnfH-like"/>
    <property type="match status" value="1"/>
</dbReference>
<dbReference type="PANTHER" id="PTHR37483">
    <property type="entry name" value="UPF0125 PROTEIN RATB"/>
    <property type="match status" value="1"/>
</dbReference>
<comment type="similarity">
    <text evidence="1 2">Belongs to the UPF0125 (RnfH) family.</text>
</comment>
<protein>
    <recommendedName>
        <fullName evidence="2">UPF0125 protein DC083_00525</fullName>
    </recommendedName>
</protein>
<dbReference type="PANTHER" id="PTHR37483:SF1">
    <property type="entry name" value="UPF0125 PROTEIN RATB"/>
    <property type="match status" value="1"/>
</dbReference>
<dbReference type="InterPro" id="IPR005346">
    <property type="entry name" value="RnfH"/>
</dbReference>
<evidence type="ECO:0000313" key="4">
    <source>
        <dbReference type="Proteomes" id="UP000245020"/>
    </source>
</evidence>
<evidence type="ECO:0000256" key="2">
    <source>
        <dbReference type="HAMAP-Rule" id="MF_00460"/>
    </source>
</evidence>
<dbReference type="Proteomes" id="UP000245020">
    <property type="component" value="Unassembled WGS sequence"/>
</dbReference>
<dbReference type="EMBL" id="QEWQ01000001">
    <property type="protein sequence ID" value="PWD81717.1"/>
    <property type="molecule type" value="Genomic_DNA"/>
</dbReference>